<keyword evidence="10" id="KW-1185">Reference proteome</keyword>
<evidence type="ECO:0000256" key="6">
    <source>
        <dbReference type="PIRSR" id="PIRSR001365-2"/>
    </source>
</evidence>
<evidence type="ECO:0000256" key="2">
    <source>
        <dbReference type="ARBA" id="ARBA00023239"/>
    </source>
</evidence>
<evidence type="ECO:0000313" key="10">
    <source>
        <dbReference type="Proteomes" id="UP001164790"/>
    </source>
</evidence>
<keyword evidence="2 4" id="KW-0456">Lyase</keyword>
<evidence type="ECO:0000256" key="4">
    <source>
        <dbReference type="PIRNR" id="PIRNR001365"/>
    </source>
</evidence>
<feature type="active site" description="Schiff-base intermediate with substrate" evidence="5">
    <location>
        <position position="163"/>
    </location>
</feature>
<dbReference type="InterPro" id="IPR013785">
    <property type="entry name" value="Aldolase_TIM"/>
</dbReference>
<dbReference type="PIRSF" id="PIRSF001365">
    <property type="entry name" value="DHDPS"/>
    <property type="match status" value="1"/>
</dbReference>
<keyword evidence="3" id="KW-0704">Schiff base</keyword>
<dbReference type="AlphaFoldDB" id="A0A4Q1U753"/>
<dbReference type="Pfam" id="PF00701">
    <property type="entry name" value="DHDPS"/>
    <property type="match status" value="1"/>
</dbReference>
<proteinExistence type="inferred from homology"/>
<sequence length="299" mass="32483">MAPLSGILVAMVTPLTYDQKISFERTDRLLDHLLTEAIAGIFILGTNGEAYVLNEEEKLAFTAHVIGYVHGRTKILVGTGLNGTAETVRFSQKVALMHPDAITLVAPSFVAPSQQELIDHFAAVIQAVDVPVLLYNMPAKTGINIEPSSMKQLSKYKNLIGIKDSSGEWDNFDGYLKNRPNRPFSVIMGSDGRILESLQHGGDAAIASTANLLTANNVALYQAFVNADIDAAKKYQDHIEPLRTVLHKATSPVSLKTALNIAGITVGPTRLPAKMPTKEDSLYRETQNVISAYQQQGIV</sequence>
<dbReference type="EMBL" id="CP107523">
    <property type="protein sequence ID" value="UYN56858.1"/>
    <property type="molecule type" value="Genomic_DNA"/>
</dbReference>
<dbReference type="RefSeq" id="WP_129301654.1">
    <property type="nucleotide sequence ID" value="NZ_CP107523.1"/>
</dbReference>
<evidence type="ECO:0000256" key="1">
    <source>
        <dbReference type="ARBA" id="ARBA00007592"/>
    </source>
</evidence>
<reference evidence="7 9" key="1">
    <citation type="submission" date="2017-01" db="EMBL/GenBank/DDBJ databases">
        <title>Lactobacillus chiayiensis sp. nov., a lactic acid bacterium isolated from compost.</title>
        <authorList>
            <person name="Huang C.-H."/>
        </authorList>
    </citation>
    <scope>NUCLEOTIDE SEQUENCE [LARGE SCALE GENOMIC DNA]</scope>
    <source>
        <strain evidence="7">Chh01</strain>
        <strain evidence="9">chh01</strain>
    </source>
</reference>
<evidence type="ECO:0000313" key="8">
    <source>
        <dbReference type="EMBL" id="UYN56858.1"/>
    </source>
</evidence>
<dbReference type="PRINTS" id="PR00146">
    <property type="entry name" value="DHPICSNTHASE"/>
</dbReference>
<feature type="binding site" evidence="6">
    <location>
        <position position="206"/>
    </location>
    <ligand>
        <name>pyruvate</name>
        <dbReference type="ChEBI" id="CHEBI:15361"/>
    </ligand>
</feature>
<dbReference type="Proteomes" id="UP001164790">
    <property type="component" value="Chromosome"/>
</dbReference>
<accession>A0A4Q1U753</accession>
<protein>
    <submittedName>
        <fullName evidence="7">Dihydrodipicolinate synthase family protein</fullName>
    </submittedName>
</protein>
<dbReference type="InterPro" id="IPR002220">
    <property type="entry name" value="DapA-like"/>
</dbReference>
<dbReference type="PROSITE" id="PS00666">
    <property type="entry name" value="DHDPS_2"/>
    <property type="match status" value="1"/>
</dbReference>
<dbReference type="GO" id="GO:0008840">
    <property type="term" value="F:4-hydroxy-tetrahydrodipicolinate synthase activity"/>
    <property type="evidence" value="ECO:0007669"/>
    <property type="project" value="TreeGrafter"/>
</dbReference>
<reference evidence="8" key="2">
    <citation type="submission" date="2022-10" db="EMBL/GenBank/DDBJ databases">
        <title>Comparative genomic analysis and in-vitro probiotic properties of the potential probiotic L. chiayiensis AACE 3.</title>
        <authorList>
            <person name="Kang X."/>
        </authorList>
    </citation>
    <scope>NUCLEOTIDE SEQUENCE</scope>
    <source>
        <strain evidence="8">AACE 3</strain>
    </source>
</reference>
<evidence type="ECO:0000313" key="9">
    <source>
        <dbReference type="Proteomes" id="UP000290475"/>
    </source>
</evidence>
<comment type="similarity">
    <text evidence="1 4">Belongs to the DapA family.</text>
</comment>
<name>A0A4Q1U753_9LACO</name>
<feature type="active site" description="Proton donor/acceptor" evidence="5">
    <location>
        <position position="135"/>
    </location>
</feature>
<dbReference type="SMART" id="SM01130">
    <property type="entry name" value="DHDPS"/>
    <property type="match status" value="1"/>
</dbReference>
<dbReference type="PANTHER" id="PTHR12128">
    <property type="entry name" value="DIHYDRODIPICOLINATE SYNTHASE"/>
    <property type="match status" value="1"/>
</dbReference>
<dbReference type="SUPFAM" id="SSF51569">
    <property type="entry name" value="Aldolase"/>
    <property type="match status" value="1"/>
</dbReference>
<dbReference type="InterPro" id="IPR020625">
    <property type="entry name" value="Schiff_base-form_aldolases_AS"/>
</dbReference>
<dbReference type="Proteomes" id="UP000290475">
    <property type="component" value="Unassembled WGS sequence"/>
</dbReference>
<organism evidence="7 9">
    <name type="scientific">Lacticaseibacillus chiayiensis</name>
    <dbReference type="NCBI Taxonomy" id="2100821"/>
    <lineage>
        <taxon>Bacteria</taxon>
        <taxon>Bacillati</taxon>
        <taxon>Bacillota</taxon>
        <taxon>Bacilli</taxon>
        <taxon>Lactobacillales</taxon>
        <taxon>Lactobacillaceae</taxon>
        <taxon>Lacticaseibacillus</taxon>
    </lineage>
</organism>
<dbReference type="EMBL" id="MSSM01000012">
    <property type="protein sequence ID" value="RXT26588.1"/>
    <property type="molecule type" value="Genomic_DNA"/>
</dbReference>
<evidence type="ECO:0000256" key="5">
    <source>
        <dbReference type="PIRSR" id="PIRSR001365-1"/>
    </source>
</evidence>
<dbReference type="Gene3D" id="3.20.20.70">
    <property type="entry name" value="Aldolase class I"/>
    <property type="match status" value="1"/>
</dbReference>
<gene>
    <name evidence="7" type="ORF">BVJ53_06160</name>
    <name evidence="8" type="ORF">OFW50_01780</name>
</gene>
<dbReference type="GO" id="GO:0044281">
    <property type="term" value="P:small molecule metabolic process"/>
    <property type="evidence" value="ECO:0007669"/>
    <property type="project" value="UniProtKB-ARBA"/>
</dbReference>
<evidence type="ECO:0000256" key="3">
    <source>
        <dbReference type="ARBA" id="ARBA00023270"/>
    </source>
</evidence>
<evidence type="ECO:0000313" key="7">
    <source>
        <dbReference type="EMBL" id="RXT26588.1"/>
    </source>
</evidence>
<dbReference type="PANTHER" id="PTHR12128:SF66">
    <property type="entry name" value="4-HYDROXY-2-OXOGLUTARATE ALDOLASE, MITOCHONDRIAL"/>
    <property type="match status" value="1"/>
</dbReference>